<dbReference type="InterPro" id="IPR018294">
    <property type="entry name" value="ISPD_synthase_CS"/>
</dbReference>
<dbReference type="Proteomes" id="UP001200537">
    <property type="component" value="Unassembled WGS sequence"/>
</dbReference>
<comment type="caution">
    <text evidence="3">The sequence shown here is derived from an EMBL/GenBank/DDBJ whole genome shotgun (WGS) entry which is preliminary data.</text>
</comment>
<evidence type="ECO:0000313" key="3">
    <source>
        <dbReference type="EMBL" id="MCG4617860.1"/>
    </source>
</evidence>
<evidence type="ECO:0000313" key="4">
    <source>
        <dbReference type="Proteomes" id="UP001200537"/>
    </source>
</evidence>
<organism evidence="3 4">
    <name type="scientific">Varibaculum cambriense</name>
    <dbReference type="NCBI Taxonomy" id="184870"/>
    <lineage>
        <taxon>Bacteria</taxon>
        <taxon>Bacillati</taxon>
        <taxon>Actinomycetota</taxon>
        <taxon>Actinomycetes</taxon>
        <taxon>Actinomycetales</taxon>
        <taxon>Actinomycetaceae</taxon>
        <taxon>Varibaculum</taxon>
    </lineage>
</organism>
<dbReference type="GO" id="GO:0050518">
    <property type="term" value="F:2-C-methyl-D-erythritol 4-phosphate cytidylyltransferase activity"/>
    <property type="evidence" value="ECO:0007669"/>
    <property type="project" value="TreeGrafter"/>
</dbReference>
<dbReference type="InterPro" id="IPR034683">
    <property type="entry name" value="IspD/TarI"/>
</dbReference>
<dbReference type="EMBL" id="JAKNHJ010000008">
    <property type="protein sequence ID" value="MCG4617860.1"/>
    <property type="molecule type" value="Genomic_DNA"/>
</dbReference>
<dbReference type="PROSITE" id="PS01295">
    <property type="entry name" value="ISPD"/>
    <property type="match status" value="1"/>
</dbReference>
<dbReference type="RefSeq" id="WP_238127971.1">
    <property type="nucleotide sequence ID" value="NZ_CBCTPO010000007.1"/>
</dbReference>
<dbReference type="Pfam" id="PF01128">
    <property type="entry name" value="IspD"/>
    <property type="match status" value="1"/>
</dbReference>
<protein>
    <submittedName>
        <fullName evidence="3">2-C-methyl-D-erythritol 4-phosphate cytidylyltransferase</fullName>
    </submittedName>
</protein>
<dbReference type="Gene3D" id="3.90.550.10">
    <property type="entry name" value="Spore Coat Polysaccharide Biosynthesis Protein SpsA, Chain A"/>
    <property type="match status" value="1"/>
</dbReference>
<keyword evidence="1" id="KW-0808">Transferase</keyword>
<sequence length="257" mass="27099">MGRSVYCVVTAAGSGSRLGNPGPKALVKLAGHTLLHHALRSLEPLDDLAGVVITAPGDHLDAFTAIARTASLSYPWKVVAGGTNRQISVYQGLQGLLTFETGEGIVPAKDPEAIVLIHDAARALTPRAQFQRVCSAVASGCPAVVPATALVDTVREIAGESFCRAGVEITPSGATPDRSRLRCVQTPQGFAGDVIFAAHEQARKESISEDGALDDALLAAKLGYQQYFVAGSMRALKITYPLDLKLATWLVENPEQE</sequence>
<dbReference type="GO" id="GO:0008299">
    <property type="term" value="P:isoprenoid biosynthetic process"/>
    <property type="evidence" value="ECO:0007669"/>
    <property type="project" value="InterPro"/>
</dbReference>
<dbReference type="InterPro" id="IPR029044">
    <property type="entry name" value="Nucleotide-diphossugar_trans"/>
</dbReference>
<evidence type="ECO:0000256" key="2">
    <source>
        <dbReference type="ARBA" id="ARBA00022695"/>
    </source>
</evidence>
<dbReference type="AlphaFoldDB" id="A0AAJ1EXV5"/>
<accession>A0AAJ1EXV5</accession>
<proteinExistence type="predicted"/>
<evidence type="ECO:0000256" key="1">
    <source>
        <dbReference type="ARBA" id="ARBA00022679"/>
    </source>
</evidence>
<dbReference type="CDD" id="cd02516">
    <property type="entry name" value="CDP-ME_synthetase"/>
    <property type="match status" value="1"/>
</dbReference>
<dbReference type="PANTHER" id="PTHR32125">
    <property type="entry name" value="2-C-METHYL-D-ERYTHRITOL 4-PHOSPHATE CYTIDYLYLTRANSFERASE, CHLOROPLASTIC"/>
    <property type="match status" value="1"/>
</dbReference>
<name>A0AAJ1EXV5_9ACTO</name>
<gene>
    <name evidence="3" type="ORF">L0M99_05065</name>
</gene>
<dbReference type="PANTHER" id="PTHR32125:SF4">
    <property type="entry name" value="2-C-METHYL-D-ERYTHRITOL 4-PHOSPHATE CYTIDYLYLTRANSFERASE, CHLOROPLASTIC"/>
    <property type="match status" value="1"/>
</dbReference>
<reference evidence="3" key="1">
    <citation type="submission" date="2022-01" db="EMBL/GenBank/DDBJ databases">
        <title>Collection of gut derived symbiotic bacterial strains cultured from healthy donors.</title>
        <authorList>
            <person name="Lin H."/>
            <person name="Kohout C."/>
            <person name="Waligurski E."/>
            <person name="Pamer E.G."/>
        </authorList>
    </citation>
    <scope>NUCLEOTIDE SEQUENCE</scope>
    <source>
        <strain evidence="3">DFI.7.46</strain>
    </source>
</reference>
<dbReference type="InterPro" id="IPR050088">
    <property type="entry name" value="IspD/TarI_cytidylyltransf_bact"/>
</dbReference>
<dbReference type="SUPFAM" id="SSF53448">
    <property type="entry name" value="Nucleotide-diphospho-sugar transferases"/>
    <property type="match status" value="1"/>
</dbReference>
<keyword evidence="2 3" id="KW-0548">Nucleotidyltransferase</keyword>